<evidence type="ECO:0000259" key="2">
    <source>
        <dbReference type="PROSITE" id="PS51886"/>
    </source>
</evidence>
<feature type="domain" description="TLDc" evidence="2">
    <location>
        <begin position="295"/>
        <end position="461"/>
    </location>
</feature>
<dbReference type="EMBL" id="BLAL01000278">
    <property type="protein sequence ID" value="GES99301.1"/>
    <property type="molecule type" value="Genomic_DNA"/>
</dbReference>
<dbReference type="SUPFAM" id="SSF54695">
    <property type="entry name" value="POZ domain"/>
    <property type="match status" value="1"/>
</dbReference>
<evidence type="ECO:0000313" key="3">
    <source>
        <dbReference type="EMBL" id="GBB96499.1"/>
    </source>
</evidence>
<accession>A0A2Z6RG61</accession>
<dbReference type="Proteomes" id="UP000615446">
    <property type="component" value="Unassembled WGS sequence"/>
</dbReference>
<evidence type="ECO:0000259" key="1">
    <source>
        <dbReference type="PROSITE" id="PS50097"/>
    </source>
</evidence>
<protein>
    <recommendedName>
        <fullName evidence="6">BTB domain-containing protein</fullName>
    </recommendedName>
</protein>
<dbReference type="CDD" id="cd18186">
    <property type="entry name" value="BTB_POZ_ZBTB_KLHL-like"/>
    <property type="match status" value="1"/>
</dbReference>
<evidence type="ECO:0000313" key="5">
    <source>
        <dbReference type="Proteomes" id="UP000247702"/>
    </source>
</evidence>
<dbReference type="InterPro" id="IPR000210">
    <property type="entry name" value="BTB/POZ_dom"/>
</dbReference>
<dbReference type="InterPro" id="IPR051481">
    <property type="entry name" value="BTB-POZ/Galectin-3-binding"/>
</dbReference>
<dbReference type="PROSITE" id="PS51886">
    <property type="entry name" value="TLDC"/>
    <property type="match status" value="1"/>
</dbReference>
<dbReference type="Proteomes" id="UP000247702">
    <property type="component" value="Unassembled WGS sequence"/>
</dbReference>
<dbReference type="Gene3D" id="1.25.40.420">
    <property type="match status" value="1"/>
</dbReference>
<dbReference type="InterPro" id="IPR006571">
    <property type="entry name" value="TLDc_dom"/>
</dbReference>
<gene>
    <name evidence="4" type="ORF">RCL2_002581100</name>
    <name evidence="3" type="ORF">RclHR1_02770001</name>
</gene>
<dbReference type="Gene3D" id="3.30.710.10">
    <property type="entry name" value="Potassium Channel Kv1.1, Chain A"/>
    <property type="match status" value="1"/>
</dbReference>
<dbReference type="AlphaFoldDB" id="A0A2Z6RG61"/>
<reference evidence="4" key="2">
    <citation type="submission" date="2019-10" db="EMBL/GenBank/DDBJ databases">
        <title>Conservation and host-specific expression of non-tandemly repeated heterogenous ribosome RNA gene in arbuscular mycorrhizal fungi.</title>
        <authorList>
            <person name="Maeda T."/>
            <person name="Kobayashi Y."/>
            <person name="Nakagawa T."/>
            <person name="Ezawa T."/>
            <person name="Yamaguchi K."/>
            <person name="Bino T."/>
            <person name="Nishimoto Y."/>
            <person name="Shigenobu S."/>
            <person name="Kawaguchi M."/>
        </authorList>
    </citation>
    <scope>NUCLEOTIDE SEQUENCE</scope>
    <source>
        <strain evidence="4">HR1</strain>
    </source>
</reference>
<proteinExistence type="predicted"/>
<evidence type="ECO:0000313" key="4">
    <source>
        <dbReference type="EMBL" id="GES99301.1"/>
    </source>
</evidence>
<dbReference type="PROSITE" id="PS50097">
    <property type="entry name" value="BTB"/>
    <property type="match status" value="1"/>
</dbReference>
<keyword evidence="5" id="KW-1185">Reference proteome</keyword>
<dbReference type="OrthoDB" id="1022638at2759"/>
<dbReference type="Pfam" id="PF00651">
    <property type="entry name" value="BTB"/>
    <property type="match status" value="1"/>
</dbReference>
<sequence>MSSKFWADLSNDYEKILESGFGYDVIIYVGEEPSIKEFHLHSSILCYRSQYFYAAFSNEWAEKNDGKFIFRKPNISPQLFNIILRFIYCGNIELSNLQGIDVLKLLIAVDELNVQPLISYIQEFLIEHKTEFLYQNLTDILEIVYQHETFTDLWNFCLENICEDPKILFNSDKFINLKASLLELLLKRDDLNMNEIEIWENLLKWCFAQQNIKNIDPTQWNKDDNTTIERSLRRFIPLIRFYDIEPADFFYKVYRYKDVLPQDLINNLLEFHIVPNIKSKANITPRKPNLKLDSITIESKHIPLFSSWIDKKDSSYYNKKNIPYDFKLLHRSNKNGFNAQSFHKDCDEKGATIWVAKIKDSTQLIGGYNPLDWGGNCGLKTTLDSFLFNFTDGKNISNPRSGYVTDMNAAIYCYNNQGPSMGGLHCYDSISWKHFCGSNYYPNIGIPAKFKVEDFEVFQVIKK</sequence>
<dbReference type="EMBL" id="BEXD01001968">
    <property type="protein sequence ID" value="GBB96499.1"/>
    <property type="molecule type" value="Genomic_DNA"/>
</dbReference>
<dbReference type="Pfam" id="PF07534">
    <property type="entry name" value="TLD"/>
    <property type="match status" value="1"/>
</dbReference>
<name>A0A2Z6RG61_9GLOM</name>
<comment type="caution">
    <text evidence="3">The sequence shown here is derived from an EMBL/GenBank/DDBJ whole genome shotgun (WGS) entry which is preliminary data.</text>
</comment>
<dbReference type="SMART" id="SM00225">
    <property type="entry name" value="BTB"/>
    <property type="match status" value="1"/>
</dbReference>
<organism evidence="3 5">
    <name type="scientific">Rhizophagus clarus</name>
    <dbReference type="NCBI Taxonomy" id="94130"/>
    <lineage>
        <taxon>Eukaryota</taxon>
        <taxon>Fungi</taxon>
        <taxon>Fungi incertae sedis</taxon>
        <taxon>Mucoromycota</taxon>
        <taxon>Glomeromycotina</taxon>
        <taxon>Glomeromycetes</taxon>
        <taxon>Glomerales</taxon>
        <taxon>Glomeraceae</taxon>
        <taxon>Rhizophagus</taxon>
    </lineage>
</organism>
<feature type="domain" description="BTB" evidence="1">
    <location>
        <begin position="23"/>
        <end position="96"/>
    </location>
</feature>
<reference evidence="3 5" key="1">
    <citation type="submission" date="2017-11" db="EMBL/GenBank/DDBJ databases">
        <title>The genome of Rhizophagus clarus HR1 reveals common genetic basis of auxotrophy among arbuscular mycorrhizal fungi.</title>
        <authorList>
            <person name="Kobayashi Y."/>
        </authorList>
    </citation>
    <scope>NUCLEOTIDE SEQUENCE [LARGE SCALE GENOMIC DNA]</scope>
    <source>
        <strain evidence="3 5">HR1</strain>
    </source>
</reference>
<dbReference type="PANTHER" id="PTHR24410:SF23">
    <property type="entry name" value="BTB DOMAIN-CONTAINING PROTEIN-RELATED"/>
    <property type="match status" value="1"/>
</dbReference>
<evidence type="ECO:0008006" key="6">
    <source>
        <dbReference type="Google" id="ProtNLM"/>
    </source>
</evidence>
<dbReference type="PANTHER" id="PTHR24410">
    <property type="entry name" value="HL07962P-RELATED"/>
    <property type="match status" value="1"/>
</dbReference>
<dbReference type="InterPro" id="IPR011333">
    <property type="entry name" value="SKP1/BTB/POZ_sf"/>
</dbReference>